<keyword evidence="1" id="KW-0560">Oxidoreductase</keyword>
<gene>
    <name evidence="3" type="ORF">BJY20_000340</name>
</gene>
<dbReference type="EMBL" id="JACCAE010000001">
    <property type="protein sequence ID" value="NYF96948.1"/>
    <property type="molecule type" value="Genomic_DNA"/>
</dbReference>
<dbReference type="Gene3D" id="3.40.309.10">
    <property type="entry name" value="Aldehyde Dehydrogenase, Chain A, domain 2"/>
    <property type="match status" value="1"/>
</dbReference>
<dbReference type="AlphaFoldDB" id="A0A852VMS5"/>
<keyword evidence="4" id="KW-1185">Reference proteome</keyword>
<evidence type="ECO:0000313" key="3">
    <source>
        <dbReference type="EMBL" id="NYF96948.1"/>
    </source>
</evidence>
<dbReference type="SUPFAM" id="SSF53720">
    <property type="entry name" value="ALDH-like"/>
    <property type="match status" value="1"/>
</dbReference>
<proteinExistence type="predicted"/>
<sequence length="574" mass="61177">MSTATTASHQQERAEQIVARARDGAQAWAGVPLKRRGEMLLELVDLVDMHAQEWVRIACEIKGIDPDSPLAGEEWTSGPWATMYYARALAETLERMEQGKGATDGVGMRTVTGGRVAVDVLPHSIWDRLLLSGFSAQVWCEPGVSEQQVRDTAGLGALSPQQSSGTCAILGAGNIFSIAPLDALYALFADNRSAAVKLNPITDPLLPVLQAVFAPFVDIGAVQFFSSDLELGSMVIEHEGIDAVHMTGSATTHDAIVWGTGEQAVAHRAAGTPALTKPVTSELGGVAPIIVVPGEWSRADLEFQARHVATMRLHNSGCNCIAGQILVVSSDWAQKEEFLDLVRDALATAPKRPGWYRGLADRVAQARESYEQHEAVGGSAERTLITGLPGEGDSQAYSTEYFGPVLGVTELPGSAQGFLPAAIDFANEQLSGTLGANVLIHPDQLRDLGSEGFDALLADLRYGTIAVNAWSGVGFLLPLATWGAFPGHTLQDIQSGRGVVHNGLLLAHPERTVVRGPWRPFPRSVMAGELSLTPLPPWFVHNKTAASTGKHLVRFLAKPGLARLPAVFASALRG</sequence>
<comment type="caution">
    <text evidence="3">The sequence shown here is derived from an EMBL/GenBank/DDBJ whole genome shotgun (WGS) entry which is preliminary data.</text>
</comment>
<evidence type="ECO:0000259" key="2">
    <source>
        <dbReference type="Pfam" id="PF00171"/>
    </source>
</evidence>
<dbReference type="GO" id="GO:0016620">
    <property type="term" value="F:oxidoreductase activity, acting on the aldehyde or oxo group of donors, NAD or NADP as acceptor"/>
    <property type="evidence" value="ECO:0007669"/>
    <property type="project" value="InterPro"/>
</dbReference>
<dbReference type="PANTHER" id="PTHR11699">
    <property type="entry name" value="ALDEHYDE DEHYDROGENASE-RELATED"/>
    <property type="match status" value="1"/>
</dbReference>
<dbReference type="InterPro" id="IPR016162">
    <property type="entry name" value="Ald_DH_N"/>
</dbReference>
<accession>A0A852VMS5</accession>
<dbReference type="InterPro" id="IPR015590">
    <property type="entry name" value="Aldehyde_DH_dom"/>
</dbReference>
<name>A0A852VMS5_9MICO</name>
<dbReference type="InterPro" id="IPR016161">
    <property type="entry name" value="Ald_DH/histidinol_DH"/>
</dbReference>
<evidence type="ECO:0000313" key="4">
    <source>
        <dbReference type="Proteomes" id="UP000554054"/>
    </source>
</evidence>
<organism evidence="3 4">
    <name type="scientific">Janibacter cremeus</name>
    <dbReference type="NCBI Taxonomy" id="1285192"/>
    <lineage>
        <taxon>Bacteria</taxon>
        <taxon>Bacillati</taxon>
        <taxon>Actinomycetota</taxon>
        <taxon>Actinomycetes</taxon>
        <taxon>Micrococcales</taxon>
        <taxon>Intrasporangiaceae</taxon>
        <taxon>Janibacter</taxon>
    </lineage>
</organism>
<reference evidence="3 4" key="1">
    <citation type="submission" date="2020-07" db="EMBL/GenBank/DDBJ databases">
        <title>Sequencing the genomes of 1000 actinobacteria strains.</title>
        <authorList>
            <person name="Klenk H.-P."/>
        </authorList>
    </citation>
    <scope>NUCLEOTIDE SEQUENCE [LARGE SCALE GENOMIC DNA]</scope>
    <source>
        <strain evidence="3 4">DSM 26154</strain>
    </source>
</reference>
<dbReference type="RefSeq" id="WP_185989940.1">
    <property type="nucleotide sequence ID" value="NZ_JACCAE010000001.1"/>
</dbReference>
<dbReference type="InterPro" id="IPR016163">
    <property type="entry name" value="Ald_DH_C"/>
</dbReference>
<dbReference type="Proteomes" id="UP000554054">
    <property type="component" value="Unassembled WGS sequence"/>
</dbReference>
<dbReference type="Pfam" id="PF00171">
    <property type="entry name" value="Aldedh"/>
    <property type="match status" value="1"/>
</dbReference>
<feature type="domain" description="Aldehyde dehydrogenase" evidence="2">
    <location>
        <begin position="217"/>
        <end position="347"/>
    </location>
</feature>
<dbReference type="Gene3D" id="3.40.605.10">
    <property type="entry name" value="Aldehyde Dehydrogenase, Chain A, domain 1"/>
    <property type="match status" value="1"/>
</dbReference>
<protein>
    <submittedName>
        <fullName evidence="3">Acyl-CoA reductase-like NAD-dependent aldehyde dehydrogenase</fullName>
    </submittedName>
</protein>
<evidence type="ECO:0000256" key="1">
    <source>
        <dbReference type="ARBA" id="ARBA00023002"/>
    </source>
</evidence>